<evidence type="ECO:0000256" key="1">
    <source>
        <dbReference type="ARBA" id="ARBA00022801"/>
    </source>
</evidence>
<dbReference type="InterPro" id="IPR036514">
    <property type="entry name" value="SGNH_hydro_sf"/>
</dbReference>
<dbReference type="GO" id="GO:0016787">
    <property type="term" value="F:hydrolase activity"/>
    <property type="evidence" value="ECO:0007669"/>
    <property type="project" value="UniProtKB-KW"/>
</dbReference>
<feature type="domain" description="Sialate O-acetylesterase" evidence="3">
    <location>
        <begin position="22"/>
        <end position="256"/>
    </location>
</feature>
<dbReference type="InterPro" id="IPR052940">
    <property type="entry name" value="Carb_Esterase_6"/>
</dbReference>
<name>A0ABD3JRA3_EUCGL</name>
<dbReference type="Gene3D" id="3.40.50.1110">
    <property type="entry name" value="SGNH hydrolase"/>
    <property type="match status" value="1"/>
</dbReference>
<dbReference type="Proteomes" id="UP001634007">
    <property type="component" value="Unassembled WGS sequence"/>
</dbReference>
<dbReference type="EMBL" id="JBJKBG010000007">
    <property type="protein sequence ID" value="KAL3730429.1"/>
    <property type="molecule type" value="Genomic_DNA"/>
</dbReference>
<protein>
    <recommendedName>
        <fullName evidence="3">Sialate O-acetylesterase domain-containing protein</fullName>
    </recommendedName>
</protein>
<evidence type="ECO:0000256" key="2">
    <source>
        <dbReference type="SAM" id="MobiDB-lite"/>
    </source>
</evidence>
<organism evidence="4 5">
    <name type="scientific">Eucalyptus globulus</name>
    <name type="common">Tasmanian blue gum</name>
    <dbReference type="NCBI Taxonomy" id="34317"/>
    <lineage>
        <taxon>Eukaryota</taxon>
        <taxon>Viridiplantae</taxon>
        <taxon>Streptophyta</taxon>
        <taxon>Embryophyta</taxon>
        <taxon>Tracheophyta</taxon>
        <taxon>Spermatophyta</taxon>
        <taxon>Magnoliopsida</taxon>
        <taxon>eudicotyledons</taxon>
        <taxon>Gunneridae</taxon>
        <taxon>Pentapetalae</taxon>
        <taxon>rosids</taxon>
        <taxon>malvids</taxon>
        <taxon>Myrtales</taxon>
        <taxon>Myrtaceae</taxon>
        <taxon>Myrtoideae</taxon>
        <taxon>Eucalypteae</taxon>
        <taxon>Eucalyptus</taxon>
    </lineage>
</organism>
<reference evidence="4 5" key="1">
    <citation type="submission" date="2024-11" db="EMBL/GenBank/DDBJ databases">
        <title>Chromosome-level genome assembly of Eucalyptus globulus Labill. provides insights into its genome evolution.</title>
        <authorList>
            <person name="Li X."/>
        </authorList>
    </citation>
    <scope>NUCLEOTIDE SEQUENCE [LARGE SCALE GENOMIC DNA]</scope>
    <source>
        <strain evidence="4">CL2024</strain>
        <tissue evidence="4">Fresh tender leaves</tissue>
    </source>
</reference>
<sequence length="260" mass="27843">MAAAASAPAQSPPPPPPPPPAKHIFILSGQSNMSGYGGVTRHHGWDGIVSPECRPDPSVLRLSADLRWEEAREPLHRDIGTRKACGVGPGMAFANAVRERGGVAGMAVGLVPCAVGGTAIRQWARGEELYESMVRRARASVRDGGGGGEIKALLWYQGESDTSTQHDAEAYGEKMEALIKNVRDDLGLPSLPVIQVAITSGDARYMDIVRRAQLGIKLPNVVCIDAKGMPLNDDHIHLTTHAQVRLGHMLADAYLQHFTP</sequence>
<evidence type="ECO:0000313" key="5">
    <source>
        <dbReference type="Proteomes" id="UP001634007"/>
    </source>
</evidence>
<comment type="caution">
    <text evidence="4">The sequence shown here is derived from an EMBL/GenBank/DDBJ whole genome shotgun (WGS) entry which is preliminary data.</text>
</comment>
<dbReference type="PANTHER" id="PTHR31988">
    <property type="entry name" value="ESTERASE, PUTATIVE (DUF303)-RELATED"/>
    <property type="match status" value="1"/>
</dbReference>
<evidence type="ECO:0000313" key="4">
    <source>
        <dbReference type="EMBL" id="KAL3730429.1"/>
    </source>
</evidence>
<proteinExistence type="predicted"/>
<dbReference type="PANTHER" id="PTHR31988:SF19">
    <property type="entry name" value="9-O-ACETYL-N-ACETYLNEURAMINIC ACID DEACETYLASE-RELATED"/>
    <property type="match status" value="1"/>
</dbReference>
<evidence type="ECO:0000259" key="3">
    <source>
        <dbReference type="Pfam" id="PF03629"/>
    </source>
</evidence>
<dbReference type="SUPFAM" id="SSF52266">
    <property type="entry name" value="SGNH hydrolase"/>
    <property type="match status" value="1"/>
</dbReference>
<dbReference type="InterPro" id="IPR005181">
    <property type="entry name" value="SASA"/>
</dbReference>
<gene>
    <name evidence="4" type="ORF">ACJRO7_027447</name>
</gene>
<dbReference type="AlphaFoldDB" id="A0ABD3JRA3"/>
<dbReference type="Pfam" id="PF03629">
    <property type="entry name" value="SASA"/>
    <property type="match status" value="1"/>
</dbReference>
<feature type="compositionally biased region" description="Pro residues" evidence="2">
    <location>
        <begin position="10"/>
        <end position="21"/>
    </location>
</feature>
<keyword evidence="1" id="KW-0378">Hydrolase</keyword>
<feature type="region of interest" description="Disordered" evidence="2">
    <location>
        <begin position="1"/>
        <end position="21"/>
    </location>
</feature>
<accession>A0ABD3JRA3</accession>
<keyword evidence="5" id="KW-1185">Reference proteome</keyword>